<dbReference type="GO" id="GO:0050660">
    <property type="term" value="F:flavin adenine dinucleotide binding"/>
    <property type="evidence" value="ECO:0007669"/>
    <property type="project" value="InterPro"/>
</dbReference>
<evidence type="ECO:0000256" key="18">
    <source>
        <dbReference type="ARBA" id="ARBA00048914"/>
    </source>
</evidence>
<keyword evidence="14 19" id="KW-0560">Oxidoreductase</keyword>
<dbReference type="AlphaFoldDB" id="A0A3D8IM68"/>
<dbReference type="NCBIfam" id="NF010479">
    <property type="entry name" value="PRK13904.1"/>
    <property type="match status" value="1"/>
</dbReference>
<evidence type="ECO:0000256" key="9">
    <source>
        <dbReference type="ARBA" id="ARBA00022630"/>
    </source>
</evidence>
<evidence type="ECO:0000256" key="8">
    <source>
        <dbReference type="ARBA" id="ARBA00022618"/>
    </source>
</evidence>
<dbReference type="InterPro" id="IPR036318">
    <property type="entry name" value="FAD-bd_PCMH-like_sf"/>
</dbReference>
<keyword evidence="10 19" id="KW-0274">FAD</keyword>
<dbReference type="Pfam" id="PF02873">
    <property type="entry name" value="MurB_C"/>
    <property type="match status" value="1"/>
</dbReference>
<dbReference type="EMBL" id="NXLT01000007">
    <property type="protein sequence ID" value="RDU66329.1"/>
    <property type="molecule type" value="Genomic_DNA"/>
</dbReference>
<comment type="cofactor">
    <cofactor evidence="1 19">
        <name>FAD</name>
        <dbReference type="ChEBI" id="CHEBI:57692"/>
    </cofactor>
</comment>
<dbReference type="SUPFAM" id="SSF56176">
    <property type="entry name" value="FAD-binding/transporter-associated domain-like"/>
    <property type="match status" value="1"/>
</dbReference>
<dbReference type="GO" id="GO:0009252">
    <property type="term" value="P:peptidoglycan biosynthetic process"/>
    <property type="evidence" value="ECO:0007669"/>
    <property type="project" value="UniProtKB-UniRule"/>
</dbReference>
<name>A0A3D8IM68_9HELI</name>
<dbReference type="Gene3D" id="3.90.78.10">
    <property type="entry name" value="UDP-N-acetylenolpyruvoylglucosamine reductase, C-terminal domain"/>
    <property type="match status" value="1"/>
</dbReference>
<comment type="similarity">
    <text evidence="19">Belongs to the MurB family.</text>
</comment>
<comment type="pathway">
    <text evidence="4 19">Cell wall biogenesis; peptidoglycan biosynthesis.</text>
</comment>
<feature type="domain" description="UDP-N-acetylenolpyruvoylglucosamine reductase C-terminal" evidence="20">
    <location>
        <begin position="177"/>
        <end position="264"/>
    </location>
</feature>
<comment type="function">
    <text evidence="2 19">Cell wall formation.</text>
</comment>
<evidence type="ECO:0000256" key="5">
    <source>
        <dbReference type="ARBA" id="ARBA00012518"/>
    </source>
</evidence>
<evidence type="ECO:0000256" key="4">
    <source>
        <dbReference type="ARBA" id="ARBA00004752"/>
    </source>
</evidence>
<keyword evidence="13 19" id="KW-0573">Peptidoglycan synthesis</keyword>
<dbReference type="UniPathway" id="UPA00219"/>
<dbReference type="InterPro" id="IPR003170">
    <property type="entry name" value="MurB"/>
</dbReference>
<dbReference type="SUPFAM" id="SSF56194">
    <property type="entry name" value="Uridine diphospho-N-Acetylenolpyruvylglucosamine reductase, MurB, C-terminal domain"/>
    <property type="match status" value="1"/>
</dbReference>
<evidence type="ECO:0000256" key="14">
    <source>
        <dbReference type="ARBA" id="ARBA00023002"/>
    </source>
</evidence>
<feature type="active site" evidence="19">
    <location>
        <position position="148"/>
    </location>
</feature>
<keyword evidence="7 19" id="KW-0963">Cytoplasm</keyword>
<dbReference type="PANTHER" id="PTHR21071">
    <property type="entry name" value="UDP-N-ACETYLENOLPYRUVOYLGLUCOSAMINE REDUCTASE"/>
    <property type="match status" value="1"/>
</dbReference>
<dbReference type="HAMAP" id="MF_00037">
    <property type="entry name" value="MurB"/>
    <property type="match status" value="1"/>
</dbReference>
<evidence type="ECO:0000256" key="1">
    <source>
        <dbReference type="ARBA" id="ARBA00001974"/>
    </source>
</evidence>
<accession>A0A3D8IM68</accession>
<sequence length="265" mass="29129">MHTRIIDFSKYSSLRVGAPIEVQVLESPHECSQVCGHIIGKANNLLVSPHASNLYMLDKHFSFIHIESTCVHIGAAMSSGQICSFFKKHDLGGMEFLQGLPGSLGGIIKMNAGLKDKRGGMHEIDKRLLEVNINGIWIPSDTLGFGYRKSAIEGVICAAKIHKIEGFRHELTQDFLSLRAHHPKKPSCGSCFKNPVGDYAGRLLESVGLRGFRVGNMGFAQEHANFLVNLGNGTFEEAIKLIDIAKRRVFESSGIELECEVQIIA</sequence>
<comment type="catalytic activity">
    <reaction evidence="18 19">
        <text>UDP-N-acetyl-alpha-D-muramate + NADP(+) = UDP-N-acetyl-3-O-(1-carboxyvinyl)-alpha-D-glucosamine + NADPH + H(+)</text>
        <dbReference type="Rhea" id="RHEA:12248"/>
        <dbReference type="ChEBI" id="CHEBI:15378"/>
        <dbReference type="ChEBI" id="CHEBI:57783"/>
        <dbReference type="ChEBI" id="CHEBI:58349"/>
        <dbReference type="ChEBI" id="CHEBI:68483"/>
        <dbReference type="ChEBI" id="CHEBI:70757"/>
        <dbReference type="EC" id="1.3.1.98"/>
    </reaction>
</comment>
<feature type="active site" description="Proton donor" evidence="19">
    <location>
        <position position="190"/>
    </location>
</feature>
<keyword evidence="12 19" id="KW-0133">Cell shape</keyword>
<reference evidence="21 22" key="1">
    <citation type="submission" date="2018-04" db="EMBL/GenBank/DDBJ databases">
        <title>Novel Campyloabacter and Helicobacter Species and Strains.</title>
        <authorList>
            <person name="Mannion A.J."/>
            <person name="Shen Z."/>
            <person name="Fox J.G."/>
        </authorList>
    </citation>
    <scope>NUCLEOTIDE SEQUENCE [LARGE SCALE GENOMIC DNA]</scope>
    <source>
        <strain evidence="21 22">MIT 12-6600</strain>
    </source>
</reference>
<evidence type="ECO:0000259" key="20">
    <source>
        <dbReference type="Pfam" id="PF02873"/>
    </source>
</evidence>
<comment type="subcellular location">
    <subcellularLocation>
        <location evidence="3 19">Cytoplasm</location>
    </subcellularLocation>
</comment>
<evidence type="ECO:0000256" key="19">
    <source>
        <dbReference type="HAMAP-Rule" id="MF_00037"/>
    </source>
</evidence>
<organism evidence="21 22">
    <name type="scientific">Helicobacter equorum</name>
    <dbReference type="NCBI Taxonomy" id="361872"/>
    <lineage>
        <taxon>Bacteria</taxon>
        <taxon>Pseudomonadati</taxon>
        <taxon>Campylobacterota</taxon>
        <taxon>Epsilonproteobacteria</taxon>
        <taxon>Campylobacterales</taxon>
        <taxon>Helicobacteraceae</taxon>
        <taxon>Helicobacter</taxon>
    </lineage>
</organism>
<dbReference type="GO" id="GO:0008762">
    <property type="term" value="F:UDP-N-acetylmuramate dehydrogenase activity"/>
    <property type="evidence" value="ECO:0007669"/>
    <property type="project" value="UniProtKB-UniRule"/>
</dbReference>
<keyword evidence="22" id="KW-1185">Reference proteome</keyword>
<evidence type="ECO:0000256" key="2">
    <source>
        <dbReference type="ARBA" id="ARBA00003921"/>
    </source>
</evidence>
<evidence type="ECO:0000256" key="11">
    <source>
        <dbReference type="ARBA" id="ARBA00022857"/>
    </source>
</evidence>
<evidence type="ECO:0000313" key="21">
    <source>
        <dbReference type="EMBL" id="RDU66329.1"/>
    </source>
</evidence>
<evidence type="ECO:0000256" key="3">
    <source>
        <dbReference type="ARBA" id="ARBA00004496"/>
    </source>
</evidence>
<dbReference type="EC" id="1.3.1.98" evidence="5 19"/>
<keyword evidence="11 19" id="KW-0521">NADP</keyword>
<keyword evidence="8 19" id="KW-0132">Cell division</keyword>
<keyword evidence="9 19" id="KW-0285">Flavoprotein</keyword>
<gene>
    <name evidence="19 21" type="primary">murB</name>
    <name evidence="21" type="ORF">CQA54_07605</name>
</gene>
<dbReference type="InterPro" id="IPR016169">
    <property type="entry name" value="FAD-bd_PCMH_sub2"/>
</dbReference>
<dbReference type="Gene3D" id="3.30.465.10">
    <property type="match status" value="1"/>
</dbReference>
<proteinExistence type="inferred from homology"/>
<dbReference type="NCBIfam" id="TIGR00179">
    <property type="entry name" value="murB"/>
    <property type="match status" value="1"/>
</dbReference>
<evidence type="ECO:0000256" key="12">
    <source>
        <dbReference type="ARBA" id="ARBA00022960"/>
    </source>
</evidence>
<dbReference type="PANTHER" id="PTHR21071:SF4">
    <property type="entry name" value="UDP-N-ACETYLENOLPYRUVOYLGLUCOSAMINE REDUCTASE"/>
    <property type="match status" value="1"/>
</dbReference>
<dbReference type="Proteomes" id="UP000256514">
    <property type="component" value="Unassembled WGS sequence"/>
</dbReference>
<feature type="active site" evidence="19">
    <location>
        <position position="260"/>
    </location>
</feature>
<evidence type="ECO:0000256" key="15">
    <source>
        <dbReference type="ARBA" id="ARBA00023306"/>
    </source>
</evidence>
<dbReference type="GO" id="GO:0005829">
    <property type="term" value="C:cytosol"/>
    <property type="evidence" value="ECO:0007669"/>
    <property type="project" value="TreeGrafter"/>
</dbReference>
<evidence type="ECO:0000256" key="6">
    <source>
        <dbReference type="ARBA" id="ARBA00015188"/>
    </source>
</evidence>
<keyword evidence="15 19" id="KW-0131">Cell cycle</keyword>
<dbReference type="InterPro" id="IPR036635">
    <property type="entry name" value="MurB_C_sf"/>
</dbReference>
<evidence type="ECO:0000256" key="17">
    <source>
        <dbReference type="ARBA" id="ARBA00031026"/>
    </source>
</evidence>
<protein>
    <recommendedName>
        <fullName evidence="6 19">UDP-N-acetylenolpyruvoylglucosamine reductase</fullName>
        <ecNumber evidence="5 19">1.3.1.98</ecNumber>
    </recommendedName>
    <alternativeName>
        <fullName evidence="17 19">UDP-N-acetylmuramate dehydrogenase</fullName>
    </alternativeName>
</protein>
<keyword evidence="16 19" id="KW-0961">Cell wall biogenesis/degradation</keyword>
<evidence type="ECO:0000313" key="22">
    <source>
        <dbReference type="Proteomes" id="UP000256514"/>
    </source>
</evidence>
<evidence type="ECO:0000256" key="10">
    <source>
        <dbReference type="ARBA" id="ARBA00022827"/>
    </source>
</evidence>
<dbReference type="InterPro" id="IPR011601">
    <property type="entry name" value="MurB_C"/>
</dbReference>
<dbReference type="OrthoDB" id="9804753at2"/>
<dbReference type="GO" id="GO:0071555">
    <property type="term" value="P:cell wall organization"/>
    <property type="evidence" value="ECO:0007669"/>
    <property type="project" value="UniProtKB-KW"/>
</dbReference>
<dbReference type="GO" id="GO:0051301">
    <property type="term" value="P:cell division"/>
    <property type="evidence" value="ECO:0007669"/>
    <property type="project" value="UniProtKB-KW"/>
</dbReference>
<dbReference type="RefSeq" id="WP_115571499.1">
    <property type="nucleotide sequence ID" value="NZ_NXLT01000007.1"/>
</dbReference>
<evidence type="ECO:0000256" key="7">
    <source>
        <dbReference type="ARBA" id="ARBA00022490"/>
    </source>
</evidence>
<evidence type="ECO:0000256" key="16">
    <source>
        <dbReference type="ARBA" id="ARBA00023316"/>
    </source>
</evidence>
<dbReference type="GO" id="GO:0008360">
    <property type="term" value="P:regulation of cell shape"/>
    <property type="evidence" value="ECO:0007669"/>
    <property type="project" value="UniProtKB-KW"/>
</dbReference>
<comment type="caution">
    <text evidence="21">The sequence shown here is derived from an EMBL/GenBank/DDBJ whole genome shotgun (WGS) entry which is preliminary data.</text>
</comment>
<evidence type="ECO:0000256" key="13">
    <source>
        <dbReference type="ARBA" id="ARBA00022984"/>
    </source>
</evidence>